<reference evidence="2" key="1">
    <citation type="submission" date="2021-02" db="EMBL/GenBank/DDBJ databases">
        <authorList>
            <person name="Dougan E. K."/>
            <person name="Rhodes N."/>
            <person name="Thang M."/>
            <person name="Chan C."/>
        </authorList>
    </citation>
    <scope>NUCLEOTIDE SEQUENCE</scope>
</reference>
<sequence>LALTAKSAPAPAAPEPPATPPATVAAPSPVTTPALAANPVKVVEPEPTPSPDKAQQDAVTLKVVEAGPTPSPDRTQQDAVTLKVVEAGPSPSPDISTLETQAWDGSCEATLLAGASAETLALSGRSNSLALQHGASTSDLEATLRDKEVLEIQKDLEKQVSQEFNNEGGATQGQQEDEEEEKAAAAAAEAARLAMATAAAALEAAKAKKQERLQREAKEREMRERKELEMRTLELLAKEQREREAREREAKEKEAKEREAREREAKEKEAKEKAAQEAKEQAEARARELQEIEAKMKEKETLERQAMMKEAKERETQARLAREAKEREEAKQRVLSEARPLKREAERTGQHHTQDGVGDSVGRTLVEPDASAATMAKSAAPNLSALPKASKVARTGKALKDDEFALPVLSDAEKGKYKVGGFIRDRSRRYRIDECSSPKGHTVSRQGIGATIGLSRSSYSAASTGNTVSRNRNGVSQSSDYSGSSDTAARDIYTQCAGPEQLQPIVDAIAKLFVQQPTVAERRSVQARRLSKVRAGWLTPGLSNGLALEAVMRFKRQHEDMSQDEGHYYPYEDILGFFSNNAARAEEFCRMRAGQFKGTSTDRNNPDIKTYLYYQREKRSLTTRSLVSWLYVNPIGCISDPIIALLANDEICIELGAEASWATQVAQILEQGHDPNKTGLGAISAPPAAADNPNPGKGGGKGEPGGENPPPPPPKKKARAPKRQGSELEIDITQMLATKDFQLSEFVTNWVSACTAAEGRATTTKIEHAVGHDVGLPGNPPTAYRGIVKAGLLSELNEDSIDLVEFWNEARSEVIKSDFFHSDGDKNVTLSHLQHDLVMSLNQCSDKGNGLGATLHVVAGKGDWKWRKEWLQQTRFYGKVTHGSHGICPRCFAAKNDWVDVKERFNNDADLALAQETAVGENIAMKQLSGWSCNMEVPDLLHCIWLGTGRDLVGSLCLEMAETRQDLVGATYDQRLASLRKDIQAWCAARGIRPSTIDELSFSFFFKQPGGGEVFIFVFLFSKCCWAPAINDVLVFTKSISSC</sequence>
<dbReference type="PANTHER" id="PTHR45725">
    <property type="entry name" value="FORMIN HOMOLOGY 2 FAMILY MEMBER"/>
    <property type="match status" value="1"/>
</dbReference>
<feature type="compositionally biased region" description="Polar residues" evidence="1">
    <location>
        <begin position="461"/>
        <end position="475"/>
    </location>
</feature>
<feature type="compositionally biased region" description="Basic and acidic residues" evidence="1">
    <location>
        <begin position="205"/>
        <end position="354"/>
    </location>
</feature>
<gene>
    <name evidence="2" type="primary">spen</name>
    <name evidence="2" type="ORF">SNEC2469_LOCUS5334</name>
</gene>
<feature type="region of interest" description="Disordered" evidence="1">
    <location>
        <begin position="461"/>
        <end position="486"/>
    </location>
</feature>
<feature type="region of interest" description="Disordered" evidence="1">
    <location>
        <begin position="676"/>
        <end position="725"/>
    </location>
</feature>
<feature type="compositionally biased region" description="Gly residues" evidence="1">
    <location>
        <begin position="696"/>
        <end position="705"/>
    </location>
</feature>
<dbReference type="OrthoDB" id="432519at2759"/>
<feature type="region of interest" description="Disordered" evidence="1">
    <location>
        <begin position="38"/>
        <end position="57"/>
    </location>
</feature>
<evidence type="ECO:0000313" key="3">
    <source>
        <dbReference type="Proteomes" id="UP000601435"/>
    </source>
</evidence>
<name>A0A812M5Y3_9DINO</name>
<feature type="region of interest" description="Disordered" evidence="1">
    <location>
        <begin position="158"/>
        <end position="188"/>
    </location>
</feature>
<dbReference type="PANTHER" id="PTHR45725:SF1">
    <property type="entry name" value="DISHEVELLED ASSOCIATED ACTIVATOR OF MORPHOGENESIS, ISOFORM D"/>
    <property type="match status" value="1"/>
</dbReference>
<feature type="region of interest" description="Disordered" evidence="1">
    <location>
        <begin position="1"/>
        <end position="32"/>
    </location>
</feature>
<comment type="caution">
    <text evidence="2">The sequence shown here is derived from an EMBL/GenBank/DDBJ whole genome shotgun (WGS) entry which is preliminary data.</text>
</comment>
<feature type="compositionally biased region" description="Low complexity" evidence="1">
    <location>
        <begin position="476"/>
        <end position="485"/>
    </location>
</feature>
<feature type="compositionally biased region" description="Low complexity" evidence="1">
    <location>
        <begin position="1"/>
        <end position="10"/>
    </location>
</feature>
<feature type="compositionally biased region" description="Pro residues" evidence="1">
    <location>
        <begin position="11"/>
        <end position="20"/>
    </location>
</feature>
<organism evidence="2 3">
    <name type="scientific">Symbiodinium necroappetens</name>
    <dbReference type="NCBI Taxonomy" id="1628268"/>
    <lineage>
        <taxon>Eukaryota</taxon>
        <taxon>Sar</taxon>
        <taxon>Alveolata</taxon>
        <taxon>Dinophyceae</taxon>
        <taxon>Suessiales</taxon>
        <taxon>Symbiodiniaceae</taxon>
        <taxon>Symbiodinium</taxon>
    </lineage>
</organism>
<dbReference type="EMBL" id="CAJNJA010010004">
    <property type="protein sequence ID" value="CAE7252784.1"/>
    <property type="molecule type" value="Genomic_DNA"/>
</dbReference>
<dbReference type="InterPro" id="IPR051425">
    <property type="entry name" value="Formin_Homology"/>
</dbReference>
<feature type="compositionally biased region" description="Low complexity" evidence="1">
    <location>
        <begin position="685"/>
        <end position="695"/>
    </location>
</feature>
<feature type="non-terminal residue" evidence="2">
    <location>
        <position position="1043"/>
    </location>
</feature>
<keyword evidence="3" id="KW-1185">Reference proteome</keyword>
<evidence type="ECO:0000256" key="1">
    <source>
        <dbReference type="SAM" id="MobiDB-lite"/>
    </source>
</evidence>
<evidence type="ECO:0000313" key="2">
    <source>
        <dbReference type="EMBL" id="CAE7252784.1"/>
    </source>
</evidence>
<protein>
    <submittedName>
        <fullName evidence="2">Spen protein</fullName>
    </submittedName>
</protein>
<proteinExistence type="predicted"/>
<accession>A0A812M5Y3</accession>
<feature type="region of interest" description="Disordered" evidence="1">
    <location>
        <begin position="201"/>
        <end position="362"/>
    </location>
</feature>
<feature type="compositionally biased region" description="Low complexity" evidence="1">
    <location>
        <begin position="21"/>
        <end position="32"/>
    </location>
</feature>
<dbReference type="Proteomes" id="UP000601435">
    <property type="component" value="Unassembled WGS sequence"/>
</dbReference>
<dbReference type="AlphaFoldDB" id="A0A812M5Y3"/>